<sequence>MSDISRGCKRASNCTVVTSWIIAISAEVKLLQYQETPSRGPTACRGEMNCLSDHTCILRVGCHLWRRSSLEGGGKVIRKTSKDTRGGLMWSTRGRRKGTQREEVERYNPLSIHPPRGLHLKTHMIQLRERSVSATQMSCPSGAVPSTITLGLDLSGPWQQRSTQMYPLTSSENPPFPGGGGGGGGGGRGSHTPLRLPALVTTTKGPRERGRMTRLSVSEPSLITSNEYVHSEKSSSSYRPSVLQKRPPPLAPFSKSSILLSYKTRQPHQQKKGVYLHFSKAIQPRSKPRPARCHSHKPAPSTELIQGDPRPQGTSHGALIQGEVLSVVGKPCPLSCSQRPIQRTVTGPARTQLHVFLPTEAEGEEVDSESVDEGFMDELDNKITSLKLQQGAAKAVPLEEQLS</sequence>
<dbReference type="AlphaFoldDB" id="A0AAV1HCE8"/>
<feature type="region of interest" description="Disordered" evidence="1">
    <location>
        <begin position="170"/>
        <end position="194"/>
    </location>
</feature>
<feature type="region of interest" description="Disordered" evidence="1">
    <location>
        <begin position="283"/>
        <end position="310"/>
    </location>
</feature>
<dbReference type="EMBL" id="OY660884">
    <property type="protein sequence ID" value="CAJ1082994.1"/>
    <property type="molecule type" value="Genomic_DNA"/>
</dbReference>
<evidence type="ECO:0000256" key="1">
    <source>
        <dbReference type="SAM" id="MobiDB-lite"/>
    </source>
</evidence>
<feature type="region of interest" description="Disordered" evidence="1">
    <location>
        <begin position="226"/>
        <end position="247"/>
    </location>
</feature>
<evidence type="ECO:0000313" key="2">
    <source>
        <dbReference type="EMBL" id="CAJ1082994.1"/>
    </source>
</evidence>
<dbReference type="Proteomes" id="UP001178508">
    <property type="component" value="Chromosome 21"/>
</dbReference>
<protein>
    <submittedName>
        <fullName evidence="2">Uncharacterized protein LOC117828254</fullName>
    </submittedName>
</protein>
<feature type="compositionally biased region" description="Gly residues" evidence="1">
    <location>
        <begin position="178"/>
        <end position="189"/>
    </location>
</feature>
<gene>
    <name evidence="2" type="ORF">XNOV1_A015471</name>
</gene>
<organism evidence="2 3">
    <name type="scientific">Xyrichtys novacula</name>
    <name type="common">Pearly razorfish</name>
    <name type="synonym">Hemipteronotus novacula</name>
    <dbReference type="NCBI Taxonomy" id="13765"/>
    <lineage>
        <taxon>Eukaryota</taxon>
        <taxon>Metazoa</taxon>
        <taxon>Chordata</taxon>
        <taxon>Craniata</taxon>
        <taxon>Vertebrata</taxon>
        <taxon>Euteleostomi</taxon>
        <taxon>Actinopterygii</taxon>
        <taxon>Neopterygii</taxon>
        <taxon>Teleostei</taxon>
        <taxon>Neoteleostei</taxon>
        <taxon>Acanthomorphata</taxon>
        <taxon>Eupercaria</taxon>
        <taxon>Labriformes</taxon>
        <taxon>Labridae</taxon>
        <taxon>Xyrichtys</taxon>
    </lineage>
</organism>
<accession>A0AAV1HCE8</accession>
<name>A0AAV1HCE8_XYRNO</name>
<feature type="compositionally biased region" description="Basic residues" evidence="1">
    <location>
        <begin position="286"/>
        <end position="297"/>
    </location>
</feature>
<keyword evidence="3" id="KW-1185">Reference proteome</keyword>
<feature type="compositionally biased region" description="Polar residues" evidence="1">
    <location>
        <begin position="226"/>
        <end position="239"/>
    </location>
</feature>
<evidence type="ECO:0000313" key="3">
    <source>
        <dbReference type="Proteomes" id="UP001178508"/>
    </source>
</evidence>
<proteinExistence type="predicted"/>
<reference evidence="2" key="1">
    <citation type="submission" date="2023-08" db="EMBL/GenBank/DDBJ databases">
        <authorList>
            <person name="Alioto T."/>
            <person name="Alioto T."/>
            <person name="Gomez Garrido J."/>
        </authorList>
    </citation>
    <scope>NUCLEOTIDE SEQUENCE</scope>
</reference>